<organism evidence="7 8">
    <name type="scientific">Pseudolactococcus laudensis</name>
    <dbReference type="NCBI Taxonomy" id="1494461"/>
    <lineage>
        <taxon>Bacteria</taxon>
        <taxon>Bacillati</taxon>
        <taxon>Bacillota</taxon>
        <taxon>Bacilli</taxon>
        <taxon>Lactobacillales</taxon>
        <taxon>Streptococcaceae</taxon>
        <taxon>Pseudolactococcus</taxon>
    </lineage>
</organism>
<dbReference type="PANTHER" id="PTHR30250">
    <property type="entry name" value="PST FAMILY PREDICTED COLANIC ACID TRANSPORTER"/>
    <property type="match status" value="1"/>
</dbReference>
<dbReference type="InterPro" id="IPR050833">
    <property type="entry name" value="Poly_Biosynth_Transport"/>
</dbReference>
<feature type="transmembrane region" description="Helical" evidence="6">
    <location>
        <begin position="185"/>
        <end position="204"/>
    </location>
</feature>
<feature type="transmembrane region" description="Helical" evidence="6">
    <location>
        <begin position="125"/>
        <end position="143"/>
    </location>
</feature>
<feature type="transmembrane region" description="Helical" evidence="6">
    <location>
        <begin position="312"/>
        <end position="333"/>
    </location>
</feature>
<feature type="transmembrane region" description="Helical" evidence="6">
    <location>
        <begin position="382"/>
        <end position="399"/>
    </location>
</feature>
<evidence type="ECO:0000256" key="4">
    <source>
        <dbReference type="ARBA" id="ARBA00022989"/>
    </source>
</evidence>
<evidence type="ECO:0000256" key="1">
    <source>
        <dbReference type="ARBA" id="ARBA00004651"/>
    </source>
</evidence>
<evidence type="ECO:0000256" key="6">
    <source>
        <dbReference type="SAM" id="Phobius"/>
    </source>
</evidence>
<dbReference type="PANTHER" id="PTHR30250:SF26">
    <property type="entry name" value="PSMA PROTEIN"/>
    <property type="match status" value="1"/>
</dbReference>
<evidence type="ECO:0000256" key="2">
    <source>
        <dbReference type="ARBA" id="ARBA00022475"/>
    </source>
</evidence>
<evidence type="ECO:0000256" key="5">
    <source>
        <dbReference type="ARBA" id="ARBA00023136"/>
    </source>
</evidence>
<proteinExistence type="predicted"/>
<accession>A0A7V8N2T1</accession>
<dbReference type="AlphaFoldDB" id="A0A7V8N2T1"/>
<feature type="transmembrane region" description="Helical" evidence="6">
    <location>
        <begin position="445"/>
        <end position="467"/>
    </location>
</feature>
<dbReference type="RefSeq" id="WP_180747613.1">
    <property type="nucleotide sequence ID" value="NZ_CBCRWQ010000047.1"/>
</dbReference>
<feature type="transmembrane region" description="Helical" evidence="6">
    <location>
        <begin position="243"/>
        <end position="265"/>
    </location>
</feature>
<dbReference type="Proteomes" id="UP000530186">
    <property type="component" value="Unassembled WGS sequence"/>
</dbReference>
<feature type="transmembrane region" description="Helical" evidence="6">
    <location>
        <begin position="473"/>
        <end position="492"/>
    </location>
</feature>
<dbReference type="InterPro" id="IPR002797">
    <property type="entry name" value="Polysacc_synth"/>
</dbReference>
<reference evidence="7 8" key="1">
    <citation type="submission" date="2020-07" db="EMBL/GenBank/DDBJ databases">
        <authorList>
            <person name="Hilgarth M."/>
            <person name="Werum V."/>
            <person name="Vogel R.F."/>
        </authorList>
    </citation>
    <scope>NUCLEOTIDE SEQUENCE [LARGE SCALE GENOMIC DNA]</scope>
    <source>
        <strain evidence="7 8">DSM 28961</strain>
    </source>
</reference>
<evidence type="ECO:0000256" key="3">
    <source>
        <dbReference type="ARBA" id="ARBA00022692"/>
    </source>
</evidence>
<dbReference type="GO" id="GO:0005886">
    <property type="term" value="C:plasma membrane"/>
    <property type="evidence" value="ECO:0007669"/>
    <property type="project" value="UniProtKB-SubCell"/>
</dbReference>
<comment type="subcellular location">
    <subcellularLocation>
        <location evidence="1">Cell membrane</location>
        <topology evidence="1">Multi-pass membrane protein</topology>
    </subcellularLocation>
</comment>
<protein>
    <submittedName>
        <fullName evidence="7">Oligosaccharide flippase family protein</fullName>
    </submittedName>
</protein>
<keyword evidence="3 6" id="KW-0812">Transmembrane</keyword>
<feature type="transmembrane region" description="Helical" evidence="6">
    <location>
        <begin position="7"/>
        <end position="30"/>
    </location>
</feature>
<dbReference type="Pfam" id="PF01943">
    <property type="entry name" value="Polysacc_synt"/>
    <property type="match status" value="1"/>
</dbReference>
<evidence type="ECO:0000313" key="8">
    <source>
        <dbReference type="Proteomes" id="UP000530186"/>
    </source>
</evidence>
<feature type="transmembrane region" description="Helical" evidence="6">
    <location>
        <begin position="345"/>
        <end position="370"/>
    </location>
</feature>
<comment type="caution">
    <text evidence="7">The sequence shown here is derived from an EMBL/GenBank/DDBJ whole genome shotgun (WGS) entry which is preliminary data.</text>
</comment>
<feature type="transmembrane region" description="Helical" evidence="6">
    <location>
        <begin position="94"/>
        <end position="113"/>
    </location>
</feature>
<dbReference type="EMBL" id="JACBNY010000033">
    <property type="protein sequence ID" value="MBA0017552.1"/>
    <property type="molecule type" value="Genomic_DNA"/>
</dbReference>
<feature type="transmembrane region" description="Helical" evidence="6">
    <location>
        <begin position="405"/>
        <end position="424"/>
    </location>
</feature>
<keyword evidence="2" id="KW-1003">Cell membrane</keyword>
<keyword evidence="4 6" id="KW-1133">Transmembrane helix</keyword>
<feature type="transmembrane region" description="Helical" evidence="6">
    <location>
        <begin position="271"/>
        <end position="291"/>
    </location>
</feature>
<gene>
    <name evidence="7" type="ORF">HZR21_10670</name>
</gene>
<keyword evidence="5 6" id="KW-0472">Membrane</keyword>
<dbReference type="GeneID" id="303195977"/>
<evidence type="ECO:0000313" key="7">
    <source>
        <dbReference type="EMBL" id="MBA0017552.1"/>
    </source>
</evidence>
<keyword evidence="8" id="KW-1185">Reference proteome</keyword>
<feature type="transmembrane region" description="Helical" evidence="6">
    <location>
        <begin position="155"/>
        <end position="179"/>
    </location>
</feature>
<sequence>MTNKSHLHYAVLNMGVSGVSAVLKIILGFISRTIFIHVLGTEFLGLNGLLTSVLVTLSLAEMGVGNAIVYSLYHPISVGDWAVVRSMMRLYQTIYRILAGIVLVIGITLIPFLPLIAGKPIKNLTVYYCILLFNSVVSYLLTYNRSLIIANECNYIVSTVDFLTYLATMLLQITTLFLWKNYSVYLVLQVFFTVIGNVVLTIIVRRKYYWKFENIKSSKVPKDVIQKLKKNVIGTFANKVGDVAVNGTVNILIAMFLNLITVGLYSNYQLVISSIQSVMFTIANAMTSTIGNIAAVNKDYESRTKLFFKHQFMTYTMAFFASAFILGSLPYFIKLWIGDKFVMPNYILIIMVEIFVINSLRLTGLVFIDAYGLAYEQRIKPFLEAAVNLSLSIIFLAFFKMGIEGILIASAFTSFFVATTYEAYVVFRYGFRKSVYIFYKKYFKVILEITINLIIVYFLTHTITIFHLNDMELFILSILLVFGVTSLSYYLFNFKRAEFKELLGVLIRKINGRDEHYN</sequence>
<feature type="transmembrane region" description="Helical" evidence="6">
    <location>
        <begin position="50"/>
        <end position="73"/>
    </location>
</feature>
<name>A0A7V8N2T1_9LACT</name>